<dbReference type="Proteomes" id="UP000886595">
    <property type="component" value="Unassembled WGS sequence"/>
</dbReference>
<keyword evidence="2" id="KW-1185">Reference proteome</keyword>
<dbReference type="EMBL" id="JAAMPC010000013">
    <property type="protein sequence ID" value="KAG2270295.1"/>
    <property type="molecule type" value="Genomic_DNA"/>
</dbReference>
<reference evidence="1 2" key="1">
    <citation type="submission" date="2020-02" db="EMBL/GenBank/DDBJ databases">
        <authorList>
            <person name="Ma Q."/>
            <person name="Huang Y."/>
            <person name="Song X."/>
            <person name="Pei D."/>
        </authorList>
    </citation>
    <scope>NUCLEOTIDE SEQUENCE [LARGE SCALE GENOMIC DNA]</scope>
    <source>
        <strain evidence="1">Sxm20200214</strain>
        <tissue evidence="1">Leaf</tissue>
    </source>
</reference>
<dbReference type="AlphaFoldDB" id="A0A8X7QKJ4"/>
<dbReference type="OrthoDB" id="1095202at2759"/>
<protein>
    <submittedName>
        <fullName evidence="1">Uncharacterized protein</fullName>
    </submittedName>
</protein>
<gene>
    <name evidence="1" type="ORF">Bca52824_064850</name>
</gene>
<dbReference type="PANTHER" id="PTHR33240">
    <property type="entry name" value="OS08G0508500 PROTEIN"/>
    <property type="match status" value="1"/>
</dbReference>
<name>A0A8X7QKJ4_BRACI</name>
<accession>A0A8X7QKJ4</accession>
<organism evidence="1 2">
    <name type="scientific">Brassica carinata</name>
    <name type="common">Ethiopian mustard</name>
    <name type="synonym">Abyssinian cabbage</name>
    <dbReference type="NCBI Taxonomy" id="52824"/>
    <lineage>
        <taxon>Eukaryota</taxon>
        <taxon>Viridiplantae</taxon>
        <taxon>Streptophyta</taxon>
        <taxon>Embryophyta</taxon>
        <taxon>Tracheophyta</taxon>
        <taxon>Spermatophyta</taxon>
        <taxon>Magnoliopsida</taxon>
        <taxon>eudicotyledons</taxon>
        <taxon>Gunneridae</taxon>
        <taxon>Pentapetalae</taxon>
        <taxon>rosids</taxon>
        <taxon>malvids</taxon>
        <taxon>Brassicales</taxon>
        <taxon>Brassicaceae</taxon>
        <taxon>Brassiceae</taxon>
        <taxon>Brassica</taxon>
    </lineage>
</organism>
<comment type="caution">
    <text evidence="1">The sequence shown here is derived from an EMBL/GenBank/DDBJ whole genome shotgun (WGS) entry which is preliminary data.</text>
</comment>
<evidence type="ECO:0000313" key="2">
    <source>
        <dbReference type="Proteomes" id="UP000886595"/>
    </source>
</evidence>
<dbReference type="PANTHER" id="PTHR33240:SF8">
    <property type="entry name" value="OS03G0439900 PROTEIN"/>
    <property type="match status" value="1"/>
</dbReference>
<dbReference type="Gene3D" id="2.40.70.10">
    <property type="entry name" value="Acid Proteases"/>
    <property type="match status" value="1"/>
</dbReference>
<dbReference type="InterPro" id="IPR021109">
    <property type="entry name" value="Peptidase_aspartic_dom_sf"/>
</dbReference>
<sequence length="98" mass="10684">MGVDLRDMKPSSRTLTGFNGASEQMIGTIRLPVYAGGITRTVKFSVIRAKAPYNAILGTPWLHSMKAVPSTYHQCIKFPGKDGKTQTIRGDQQAAENC</sequence>
<proteinExistence type="predicted"/>
<evidence type="ECO:0000313" key="1">
    <source>
        <dbReference type="EMBL" id="KAG2270295.1"/>
    </source>
</evidence>